<keyword evidence="2" id="KW-1185">Reference proteome</keyword>
<dbReference type="HOGENOM" id="CLU_003703_6_1_1"/>
<feature type="non-terminal residue" evidence="1">
    <location>
        <position position="1"/>
    </location>
</feature>
<reference evidence="2" key="2">
    <citation type="submission" date="2015-01" db="EMBL/GenBank/DDBJ databases">
        <title>Evolutionary Origins and Diversification of the Mycorrhizal Mutualists.</title>
        <authorList>
            <consortium name="DOE Joint Genome Institute"/>
            <consortium name="Mycorrhizal Genomics Consortium"/>
            <person name="Kohler A."/>
            <person name="Kuo A."/>
            <person name="Nagy L.G."/>
            <person name="Floudas D."/>
            <person name="Copeland A."/>
            <person name="Barry K.W."/>
            <person name="Cichocki N."/>
            <person name="Veneault-Fourrey C."/>
            <person name="LaButti K."/>
            <person name="Lindquist E.A."/>
            <person name="Lipzen A."/>
            <person name="Lundell T."/>
            <person name="Morin E."/>
            <person name="Murat C."/>
            <person name="Riley R."/>
            <person name="Ohm R."/>
            <person name="Sun H."/>
            <person name="Tunlid A."/>
            <person name="Henrissat B."/>
            <person name="Grigoriev I.V."/>
            <person name="Hibbett D.S."/>
            <person name="Martin F."/>
        </authorList>
    </citation>
    <scope>NUCLEOTIDE SEQUENCE [LARGE SCALE GENOMIC DNA]</scope>
    <source>
        <strain evidence="2">Foug A</strain>
    </source>
</reference>
<reference evidence="1 2" key="1">
    <citation type="submission" date="2014-04" db="EMBL/GenBank/DDBJ databases">
        <authorList>
            <consortium name="DOE Joint Genome Institute"/>
            <person name="Kuo A."/>
            <person name="Kohler A."/>
            <person name="Nagy L.G."/>
            <person name="Floudas D."/>
            <person name="Copeland A."/>
            <person name="Barry K.W."/>
            <person name="Cichocki N."/>
            <person name="Veneault-Fourrey C."/>
            <person name="LaButti K."/>
            <person name="Lindquist E.A."/>
            <person name="Lipzen A."/>
            <person name="Lundell T."/>
            <person name="Morin E."/>
            <person name="Murat C."/>
            <person name="Sun H."/>
            <person name="Tunlid A."/>
            <person name="Henrissat B."/>
            <person name="Grigoriev I.V."/>
            <person name="Hibbett D.S."/>
            <person name="Martin F."/>
            <person name="Nordberg H.P."/>
            <person name="Cantor M.N."/>
            <person name="Hua S.X."/>
        </authorList>
    </citation>
    <scope>NUCLEOTIDE SEQUENCE [LARGE SCALE GENOMIC DNA]</scope>
    <source>
        <strain evidence="1 2">Foug A</strain>
    </source>
</reference>
<protein>
    <submittedName>
        <fullName evidence="1">Uncharacterized protein</fullName>
    </submittedName>
</protein>
<dbReference type="Proteomes" id="UP000053989">
    <property type="component" value="Unassembled WGS sequence"/>
</dbReference>
<dbReference type="EMBL" id="KN822030">
    <property type="protein sequence ID" value="KIM64055.1"/>
    <property type="molecule type" value="Genomic_DNA"/>
</dbReference>
<sequence>VYQVHWLRVKALCHRWQEEVHLLTFEATWTRNFLSCRETHWREQQKEANINGEVGRACYAAQQCQMYGRLGCF</sequence>
<proteinExistence type="predicted"/>
<organism evidence="1 2">
    <name type="scientific">Scleroderma citrinum Foug A</name>
    <dbReference type="NCBI Taxonomy" id="1036808"/>
    <lineage>
        <taxon>Eukaryota</taxon>
        <taxon>Fungi</taxon>
        <taxon>Dikarya</taxon>
        <taxon>Basidiomycota</taxon>
        <taxon>Agaricomycotina</taxon>
        <taxon>Agaricomycetes</taxon>
        <taxon>Agaricomycetidae</taxon>
        <taxon>Boletales</taxon>
        <taxon>Sclerodermatineae</taxon>
        <taxon>Sclerodermataceae</taxon>
        <taxon>Scleroderma</taxon>
    </lineage>
</organism>
<dbReference type="AlphaFoldDB" id="A0A0C3DTU9"/>
<dbReference type="OrthoDB" id="2626781at2759"/>
<gene>
    <name evidence="1" type="ORF">SCLCIDRAFT_116059</name>
</gene>
<evidence type="ECO:0000313" key="1">
    <source>
        <dbReference type="EMBL" id="KIM64055.1"/>
    </source>
</evidence>
<dbReference type="InParanoid" id="A0A0C3DTU9"/>
<accession>A0A0C3DTU9</accession>
<evidence type="ECO:0000313" key="2">
    <source>
        <dbReference type="Proteomes" id="UP000053989"/>
    </source>
</evidence>
<name>A0A0C3DTU9_9AGAM</name>